<comment type="similarity">
    <text evidence="3">Belongs to the HARBI1 family.</text>
</comment>
<comment type="cofactor">
    <cofactor evidence="1">
        <name>a divalent metal cation</name>
        <dbReference type="ChEBI" id="CHEBI:60240"/>
    </cofactor>
</comment>
<dbReference type="GO" id="GO:0046872">
    <property type="term" value="F:metal ion binding"/>
    <property type="evidence" value="ECO:0007669"/>
    <property type="project" value="UniProtKB-KW"/>
</dbReference>
<evidence type="ECO:0000256" key="2">
    <source>
        <dbReference type="ARBA" id="ARBA00004123"/>
    </source>
</evidence>
<dbReference type="PhylomeDB" id="M1WHE3"/>
<evidence type="ECO:0000256" key="1">
    <source>
        <dbReference type="ARBA" id="ARBA00001968"/>
    </source>
</evidence>
<dbReference type="HOGENOM" id="CLU_040082_0_2_1"/>
<protein>
    <submittedName>
        <fullName evidence="10">Uncharacterized protein</fullName>
    </submittedName>
</protein>
<dbReference type="VEuPathDB" id="FungiDB:CPUR_06444"/>
<dbReference type="PANTHER" id="PTHR22930:SF228">
    <property type="entry name" value="PROTEIN ALP1-LIKE"/>
    <property type="match status" value="1"/>
</dbReference>
<evidence type="ECO:0000256" key="6">
    <source>
        <dbReference type="ARBA" id="ARBA00022801"/>
    </source>
</evidence>
<proteinExistence type="inferred from homology"/>
<dbReference type="OrthoDB" id="4954565at2759"/>
<keyword evidence="4" id="KW-0540">Nuclease</keyword>
<dbReference type="GO" id="GO:0016787">
    <property type="term" value="F:hydrolase activity"/>
    <property type="evidence" value="ECO:0007669"/>
    <property type="project" value="UniProtKB-KW"/>
</dbReference>
<dbReference type="InterPro" id="IPR027806">
    <property type="entry name" value="HARBI1_dom"/>
</dbReference>
<dbReference type="Proteomes" id="UP000016801">
    <property type="component" value="Unassembled WGS sequence"/>
</dbReference>
<evidence type="ECO:0000256" key="4">
    <source>
        <dbReference type="ARBA" id="ARBA00022722"/>
    </source>
</evidence>
<dbReference type="GO" id="GO:0005634">
    <property type="term" value="C:nucleus"/>
    <property type="evidence" value="ECO:0007669"/>
    <property type="project" value="UniProtKB-SubCell"/>
</dbReference>
<dbReference type="EMBL" id="CAGA01000043">
    <property type="protein sequence ID" value="CCE32584.1"/>
    <property type="molecule type" value="Genomic_DNA"/>
</dbReference>
<comment type="subcellular location">
    <subcellularLocation>
        <location evidence="2">Nucleus</location>
    </subcellularLocation>
</comment>
<dbReference type="eggNOG" id="KOG4585">
    <property type="taxonomic scope" value="Eukaryota"/>
</dbReference>
<dbReference type="GO" id="GO:0004518">
    <property type="term" value="F:nuclease activity"/>
    <property type="evidence" value="ECO:0007669"/>
    <property type="project" value="UniProtKB-KW"/>
</dbReference>
<reference evidence="10 11" key="1">
    <citation type="journal article" date="2013" name="PLoS Genet.">
        <title>Plant-symbiotic fungi as chemical engineers: Multi-genome analysis of the Clavicipitaceae reveals dynamics of alkaloid loci.</title>
        <authorList>
            <person name="Schardl C.L."/>
            <person name="Young C.A."/>
            <person name="Hesse U."/>
            <person name="Amyotte S.G."/>
            <person name="Andreeva K."/>
            <person name="Calie P.J."/>
            <person name="Fleetwood D.J."/>
            <person name="Haws D.C."/>
            <person name="Moore N."/>
            <person name="Oeser B."/>
            <person name="Panaccione D.G."/>
            <person name="Schweri K.K."/>
            <person name="Voisey C.R."/>
            <person name="Farman M.L."/>
            <person name="Jaromczyk J.W."/>
            <person name="Roe B.A."/>
            <person name="O'Sullivan D.M."/>
            <person name="Scott B."/>
            <person name="Tudzynski P."/>
            <person name="An Z."/>
            <person name="Arnaoudova E.G."/>
            <person name="Bullock C.T."/>
            <person name="Charlton N.D."/>
            <person name="Chen L."/>
            <person name="Cox M."/>
            <person name="Dinkins R.D."/>
            <person name="Florea S."/>
            <person name="Glenn A.E."/>
            <person name="Gordon A."/>
            <person name="Gueldener U."/>
            <person name="Harris D.R."/>
            <person name="Hollin W."/>
            <person name="Jaromczyk J."/>
            <person name="Johnson R.D."/>
            <person name="Khan A.K."/>
            <person name="Leistner E."/>
            <person name="Leuchtmann A."/>
            <person name="Li C."/>
            <person name="Liu J."/>
            <person name="Liu J."/>
            <person name="Liu M."/>
            <person name="Mace W."/>
            <person name="Machado C."/>
            <person name="Nagabhyru P."/>
            <person name="Pan J."/>
            <person name="Schmid J."/>
            <person name="Sugawara K."/>
            <person name="Steiner U."/>
            <person name="Takach J.E."/>
            <person name="Tanaka E."/>
            <person name="Webb J.S."/>
            <person name="Wilson E.V."/>
            <person name="Wiseman J.L."/>
            <person name="Yoshida R."/>
            <person name="Zeng Z."/>
        </authorList>
    </citation>
    <scope>NUCLEOTIDE SEQUENCE [LARGE SCALE GENOMIC DNA]</scope>
    <source>
        <strain evidence="10 11">20.1</strain>
    </source>
</reference>
<dbReference type="InterPro" id="IPR045249">
    <property type="entry name" value="HARBI1-like"/>
</dbReference>
<evidence type="ECO:0000313" key="11">
    <source>
        <dbReference type="Proteomes" id="UP000016801"/>
    </source>
</evidence>
<sequence>MDALQRQDGANSVQTAAEEQAKKMILDGILQYAIELEVAGCLRKPRISLGNHPVTCRTLMEDVLDGPDTVFLDLFKLDRTQFGALSKWAEDTGTIQDGKNYTVWQKLMIFLHVVGNHVSYRNVSNRFKISIGSIHQIFNQVLVALAHHLYDEFVTQPGPEYVSEYVELNPRYSQFNGCIGAVDGAHIPAFVPPERQHVCRNRKGELTQNVFAAVKFDLTFTYVLAGAAGSMKDAQLFKEALCDEFEIPTGRFYLGDGGFEQNARGLVVPYEGERYHLRDFEGVDIESLSMKDRFNRHHAEMRCIVERVFGILKEVFPVLKGPAMELNWDQQRCIVYALVGIWNFVRKQRMAEGQGGHISDADELRLVLAAQKADSRIGDKKGREIRDLVALAM</sequence>
<evidence type="ECO:0000259" key="8">
    <source>
        <dbReference type="Pfam" id="PF13359"/>
    </source>
</evidence>
<keyword evidence="5" id="KW-0479">Metal-binding</keyword>
<evidence type="ECO:0000256" key="5">
    <source>
        <dbReference type="ARBA" id="ARBA00022723"/>
    </source>
</evidence>
<evidence type="ECO:0000313" key="10">
    <source>
        <dbReference type="EMBL" id="CCE32584.1"/>
    </source>
</evidence>
<dbReference type="InterPro" id="IPR058353">
    <property type="entry name" value="DUF8040"/>
</dbReference>
<dbReference type="Pfam" id="PF26138">
    <property type="entry name" value="DUF8040"/>
    <property type="match status" value="1"/>
</dbReference>
<dbReference type="STRING" id="1111077.M1WHE3"/>
<dbReference type="AlphaFoldDB" id="M1WHE3"/>
<keyword evidence="11" id="KW-1185">Reference proteome</keyword>
<name>M1WHE3_CLAP2</name>
<keyword evidence="6" id="KW-0378">Hydrolase</keyword>
<feature type="domain" description="DDE Tnp4" evidence="8">
    <location>
        <begin position="182"/>
        <end position="338"/>
    </location>
</feature>
<dbReference type="PANTHER" id="PTHR22930">
    <property type="match status" value="1"/>
</dbReference>
<keyword evidence="7" id="KW-0539">Nucleus</keyword>
<accession>M1WHE3</accession>
<organism evidence="10 11">
    <name type="scientific">Claviceps purpurea (strain 20.1)</name>
    <name type="common">Ergot fungus</name>
    <name type="synonym">Sphacelia segetum</name>
    <dbReference type="NCBI Taxonomy" id="1111077"/>
    <lineage>
        <taxon>Eukaryota</taxon>
        <taxon>Fungi</taxon>
        <taxon>Dikarya</taxon>
        <taxon>Ascomycota</taxon>
        <taxon>Pezizomycotina</taxon>
        <taxon>Sordariomycetes</taxon>
        <taxon>Hypocreomycetidae</taxon>
        <taxon>Hypocreales</taxon>
        <taxon>Clavicipitaceae</taxon>
        <taxon>Claviceps</taxon>
    </lineage>
</organism>
<feature type="domain" description="DUF8040" evidence="9">
    <location>
        <begin position="55"/>
        <end position="146"/>
    </location>
</feature>
<evidence type="ECO:0000259" key="9">
    <source>
        <dbReference type="Pfam" id="PF26138"/>
    </source>
</evidence>
<dbReference type="Pfam" id="PF13359">
    <property type="entry name" value="DDE_Tnp_4"/>
    <property type="match status" value="1"/>
</dbReference>
<evidence type="ECO:0000256" key="3">
    <source>
        <dbReference type="ARBA" id="ARBA00006958"/>
    </source>
</evidence>
<gene>
    <name evidence="10" type="ORF">CPUR_06444</name>
</gene>
<comment type="caution">
    <text evidence="10">The sequence shown here is derived from an EMBL/GenBank/DDBJ whole genome shotgun (WGS) entry which is preliminary data.</text>
</comment>
<evidence type="ECO:0000256" key="7">
    <source>
        <dbReference type="ARBA" id="ARBA00023242"/>
    </source>
</evidence>